<dbReference type="Proteomes" id="UP000306196">
    <property type="component" value="Unassembled WGS sequence"/>
</dbReference>
<name>A0A5R8KGN9_9BACT</name>
<dbReference type="OrthoDB" id="284167at2"/>
<dbReference type="RefSeq" id="WP_138085672.1">
    <property type="nucleotide sequence ID" value="NZ_VAUV01000005.1"/>
</dbReference>
<evidence type="ECO:0000313" key="3">
    <source>
        <dbReference type="Proteomes" id="UP000306196"/>
    </source>
</evidence>
<accession>A0A5R8KGN9</accession>
<proteinExistence type="predicted"/>
<feature type="region of interest" description="Disordered" evidence="1">
    <location>
        <begin position="1"/>
        <end position="63"/>
    </location>
</feature>
<protein>
    <submittedName>
        <fullName evidence="2">Uncharacterized protein</fullName>
    </submittedName>
</protein>
<dbReference type="EMBL" id="VAUV01000005">
    <property type="protein sequence ID" value="TLD71460.1"/>
    <property type="molecule type" value="Genomic_DNA"/>
</dbReference>
<evidence type="ECO:0000313" key="2">
    <source>
        <dbReference type="EMBL" id="TLD71460.1"/>
    </source>
</evidence>
<dbReference type="AlphaFoldDB" id="A0A5R8KGN9"/>
<reference evidence="2 3" key="1">
    <citation type="submission" date="2019-05" db="EMBL/GenBank/DDBJ databases">
        <title>Verrucobacter flavum gen. nov., sp. nov. a new member of the family Verrucomicrobiaceae.</title>
        <authorList>
            <person name="Szuroczki S."/>
            <person name="Abbaszade G."/>
            <person name="Szabo A."/>
            <person name="Felfoldi T."/>
            <person name="Schumann P."/>
            <person name="Boka K."/>
            <person name="Keki Z."/>
            <person name="Toumi M."/>
            <person name="Toth E."/>
        </authorList>
    </citation>
    <scope>NUCLEOTIDE SEQUENCE [LARGE SCALE GENOMIC DNA]</scope>
    <source>
        <strain evidence="2 3">MG-N-17</strain>
    </source>
</reference>
<keyword evidence="3" id="KW-1185">Reference proteome</keyword>
<organism evidence="2 3">
    <name type="scientific">Phragmitibacter flavus</name>
    <dbReference type="NCBI Taxonomy" id="2576071"/>
    <lineage>
        <taxon>Bacteria</taxon>
        <taxon>Pseudomonadati</taxon>
        <taxon>Verrucomicrobiota</taxon>
        <taxon>Verrucomicrobiia</taxon>
        <taxon>Verrucomicrobiales</taxon>
        <taxon>Verrucomicrobiaceae</taxon>
        <taxon>Phragmitibacter</taxon>
    </lineage>
</organism>
<comment type="caution">
    <text evidence="2">The sequence shown here is derived from an EMBL/GenBank/DDBJ whole genome shotgun (WGS) entry which is preliminary data.</text>
</comment>
<evidence type="ECO:0000256" key="1">
    <source>
        <dbReference type="SAM" id="MobiDB-lite"/>
    </source>
</evidence>
<gene>
    <name evidence="2" type="ORF">FEM03_08010</name>
</gene>
<sequence>MVKRRTLGDGLTPEEEAFLNPGKSAPKKKDKPTPKATKRKEESPMAQTAIQQQPVSPPPVQAAPAALNPQFAMPGVMSLNTRISAEISTALLTASMQRKIQRLHPFTQQDIVAEALTVWLHKEGYLV</sequence>